<feature type="signal peptide" evidence="1">
    <location>
        <begin position="1"/>
        <end position="26"/>
    </location>
</feature>
<proteinExistence type="predicted"/>
<dbReference type="Proteomes" id="UP001143304">
    <property type="component" value="Unassembled WGS sequence"/>
</dbReference>
<comment type="caution">
    <text evidence="2">The sequence shown here is derived from an EMBL/GenBank/DDBJ whole genome shotgun (WGS) entry which is preliminary data.</text>
</comment>
<dbReference type="RefSeq" id="WP_279247906.1">
    <property type="nucleotide sequence ID" value="NZ_SHNO01000001.1"/>
</dbReference>
<accession>A0ABT3T1L4</accession>
<evidence type="ECO:0000256" key="1">
    <source>
        <dbReference type="SAM" id="SignalP"/>
    </source>
</evidence>
<reference evidence="2" key="1">
    <citation type="submission" date="2019-02" db="EMBL/GenBank/DDBJ databases">
        <authorList>
            <person name="Li S.-H."/>
        </authorList>
    </citation>
    <scope>NUCLEOTIDE SEQUENCE</scope>
    <source>
        <strain evidence="2">IMCC11814</strain>
    </source>
</reference>
<evidence type="ECO:0000313" key="2">
    <source>
        <dbReference type="EMBL" id="MCX2976152.1"/>
    </source>
</evidence>
<dbReference type="EMBL" id="SHNO01000001">
    <property type="protein sequence ID" value="MCX2976152.1"/>
    <property type="molecule type" value="Genomic_DNA"/>
</dbReference>
<gene>
    <name evidence="2" type="ORF">EYC82_02115</name>
</gene>
<name>A0ABT3T1L4_9GAMM</name>
<organism evidence="2 3">
    <name type="scientific">Candidatus Marimicrobium litorale</name>
    <dbReference type="NCBI Taxonomy" id="2518991"/>
    <lineage>
        <taxon>Bacteria</taxon>
        <taxon>Pseudomonadati</taxon>
        <taxon>Pseudomonadota</taxon>
        <taxon>Gammaproteobacteria</taxon>
        <taxon>Cellvibrionales</taxon>
        <taxon>Halieaceae</taxon>
        <taxon>Marimicrobium</taxon>
    </lineage>
</organism>
<keyword evidence="3" id="KW-1185">Reference proteome</keyword>
<keyword evidence="1" id="KW-0732">Signal</keyword>
<evidence type="ECO:0000313" key="3">
    <source>
        <dbReference type="Proteomes" id="UP001143304"/>
    </source>
</evidence>
<sequence>MHHPVFSGLKPCLLVFLYMVAGCSGAPTFNPTTFPYAIDQERLEQSSIKTVVIAHVNLGAPSRNYLAKEAPRIDSQIASYLKENGYKVLPQRTFEQHWNTAVRAFGNPVDPTSGKMNTKTFAQIMHRVRDEMAANTDLDAFVFTDVVEFDASFSGGLKHLARWDGVTRTPTMQGPGDGVSTDFDWSMLAAVASLQVAIYDMELKPIFSGRGGLDATEAIDSRSSKGRYIRRRNILENERHVQEGIELAFHPFIRFEDWPGQP</sequence>
<protein>
    <submittedName>
        <fullName evidence="2">Uncharacterized protein</fullName>
    </submittedName>
</protein>
<feature type="chain" id="PRO_5045327783" evidence="1">
    <location>
        <begin position="27"/>
        <end position="262"/>
    </location>
</feature>